<keyword evidence="2" id="KW-0812">Transmembrane</keyword>
<comment type="caution">
    <text evidence="3">The sequence shown here is derived from an EMBL/GenBank/DDBJ whole genome shotgun (WGS) entry which is preliminary data.</text>
</comment>
<feature type="compositionally biased region" description="Pro residues" evidence="1">
    <location>
        <begin position="271"/>
        <end position="281"/>
    </location>
</feature>
<evidence type="ECO:0000313" key="3">
    <source>
        <dbReference type="EMBL" id="RAY14233.1"/>
    </source>
</evidence>
<keyword evidence="2" id="KW-0472">Membrane</keyword>
<feature type="compositionally biased region" description="Low complexity" evidence="1">
    <location>
        <begin position="31"/>
        <end position="49"/>
    </location>
</feature>
<proteinExistence type="predicted"/>
<dbReference type="PANTHER" id="PTHR24216:SF65">
    <property type="entry name" value="PAXILLIN-LIKE PROTEIN 1"/>
    <property type="match status" value="1"/>
</dbReference>
<dbReference type="InterPro" id="IPR036278">
    <property type="entry name" value="Sialidase_sf"/>
</dbReference>
<name>A0A365H7I4_9ACTN</name>
<dbReference type="EMBL" id="QLYX01000006">
    <property type="protein sequence ID" value="RAY14233.1"/>
    <property type="molecule type" value="Genomic_DNA"/>
</dbReference>
<keyword evidence="4" id="KW-1185">Reference proteome</keyword>
<evidence type="ECO:0008006" key="5">
    <source>
        <dbReference type="Google" id="ProtNLM"/>
    </source>
</evidence>
<feature type="compositionally biased region" description="Pro residues" evidence="1">
    <location>
        <begin position="140"/>
        <end position="150"/>
    </location>
</feature>
<feature type="compositionally biased region" description="Low complexity" evidence="1">
    <location>
        <begin position="282"/>
        <end position="298"/>
    </location>
</feature>
<dbReference type="SUPFAM" id="SSF50939">
    <property type="entry name" value="Sialidases"/>
    <property type="match status" value="1"/>
</dbReference>
<feature type="compositionally biased region" description="Basic and acidic residues" evidence="1">
    <location>
        <begin position="244"/>
        <end position="253"/>
    </location>
</feature>
<dbReference type="Gene3D" id="2.130.10.10">
    <property type="entry name" value="YVTN repeat-like/Quinoprotein amine dehydrogenase"/>
    <property type="match status" value="1"/>
</dbReference>
<organism evidence="3 4">
    <name type="scientific">Actinomadura craniellae</name>
    <dbReference type="NCBI Taxonomy" id="2231787"/>
    <lineage>
        <taxon>Bacteria</taxon>
        <taxon>Bacillati</taxon>
        <taxon>Actinomycetota</taxon>
        <taxon>Actinomycetes</taxon>
        <taxon>Streptosporangiales</taxon>
        <taxon>Thermomonosporaceae</taxon>
        <taxon>Actinomadura</taxon>
    </lineage>
</organism>
<sequence length="1092" mass="112021">MTGNGRSDERPDGDALYQEEPAPFLPDWLSDPALAGAPPAPEPAAATTEPVEEPPDEPVPDADQTRTDLAVFAAPVPAPAEAPAEAPAAPPSAEPDDPAPADQTVSDDAPPSPPSDRPWYVQAAGVPGPPSDQPSQVPGEPSPAASPSPDQPWQAQPPAGPGQPWQAQEPEEPAPAQPWYAQAPEEPAAPSPAPPWQAQTPDEPSPATSPSPGQPWYAQAPPGEPASPAPDQLWPAQDPAAEQIRLDQPEARPWESQSPAAGPWQAQAPDEPSPAASPSPDQPWQAQLPGEQPPAGAGQPWGAGGYGLPAPAQQPPPAAAPYEPWRLERPVRQGPKFRAKPILITVAGAAVIGLVAAGGVFFLKGGEPADTGPRSGPADKLFATAPGGPDGRDQELTAVAAAGSTVVAAGGESDALTYRAQFLVSGDGGNSFRPATVRDADGTEPPHGEVPRHVVGSARGWVAMGDRSGGTIVWHSQDGRSWTRLAGGGVLDLFGPKQRVLRLIAADAGFVAVGESTVRGDYSDSAPVLWWSSDGTRWNRMISNQLNISYGRGLLPLTNVALSRGVWLVQGAHRTSATAEPRNRVWRSTDNGRTWRETRIPVPTGTAGLSIGLGPAGFLAVRDVRGAQSFGQAYASADGSRWSTAGRVQLPNYQRMLWLGSSDRGYTAAVDVGGKAGLVRSTDGRTWVEAGVVPVTSHQPVPPLAASGDRTVFAARDLSGQDGNAVLAVYDAQGHDTRIDLTKVAGVRGFDRSAVGIAAAGGRALVLGGSNGDAMAWAAGADGEWKRTAAEGDALARPGLQRLSDAVSGGAGWLAVGHHGTSPRQPLVVTSADGNTWRAADGAAMFRPGGGGMSTNGAAAGPAGYVIVGTDGPSPAAWYSSDLKTWERGRAAGAADLGPGGWMQRAAAGPAGFVAAGGYNDPRGGARPAAWTSTDGRTWTMTRLPLPQGAADGHLTHVEAKDNLLVALGRSTVAGKLAPLAYISADGGKTWESVQLPAPAQGSDLAPTALVATPRGFAAAGTAGAVGKTDVVLWTSADGRTWQAQAPTGAGLSGPGDQEVTDLAVLGPDLLGVGTMADHKSKHATFWRRPLP</sequence>
<dbReference type="RefSeq" id="WP_111867702.1">
    <property type="nucleotide sequence ID" value="NZ_QLYX01000006.1"/>
</dbReference>
<feature type="compositionally biased region" description="Low complexity" evidence="1">
    <location>
        <begin position="73"/>
        <end position="87"/>
    </location>
</feature>
<evidence type="ECO:0000313" key="4">
    <source>
        <dbReference type="Proteomes" id="UP000251891"/>
    </source>
</evidence>
<dbReference type="PANTHER" id="PTHR24216">
    <property type="entry name" value="PAXILLIN-RELATED"/>
    <property type="match status" value="1"/>
</dbReference>
<feature type="compositionally biased region" description="Basic and acidic residues" evidence="1">
    <location>
        <begin position="1"/>
        <end position="13"/>
    </location>
</feature>
<dbReference type="Proteomes" id="UP000251891">
    <property type="component" value="Unassembled WGS sequence"/>
</dbReference>
<feature type="region of interest" description="Disordered" evidence="1">
    <location>
        <begin position="1"/>
        <end position="322"/>
    </location>
</feature>
<feature type="compositionally biased region" description="Acidic residues" evidence="1">
    <location>
        <begin position="50"/>
        <end position="60"/>
    </location>
</feature>
<protein>
    <recommendedName>
        <fullName evidence="5">Exo-alpha-sialidase</fullName>
    </recommendedName>
</protein>
<dbReference type="Gene3D" id="2.120.10.10">
    <property type="match status" value="1"/>
</dbReference>
<dbReference type="CDD" id="cd15482">
    <property type="entry name" value="Sialidase_non-viral"/>
    <property type="match status" value="2"/>
</dbReference>
<dbReference type="AlphaFoldDB" id="A0A365H7I4"/>
<dbReference type="InterPro" id="IPR015943">
    <property type="entry name" value="WD40/YVTN_repeat-like_dom_sf"/>
</dbReference>
<feature type="transmembrane region" description="Helical" evidence="2">
    <location>
        <begin position="342"/>
        <end position="363"/>
    </location>
</feature>
<feature type="compositionally biased region" description="Low complexity" evidence="1">
    <location>
        <begin position="177"/>
        <end position="186"/>
    </location>
</feature>
<feature type="compositionally biased region" description="Pro residues" evidence="1">
    <location>
        <begin position="203"/>
        <end position="213"/>
    </location>
</feature>
<dbReference type="OrthoDB" id="4894058at2"/>
<keyword evidence="2" id="KW-1133">Transmembrane helix</keyword>
<feature type="compositionally biased region" description="Low complexity" evidence="1">
    <location>
        <begin position="100"/>
        <end position="109"/>
    </location>
</feature>
<gene>
    <name evidence="3" type="ORF">DPM19_14730</name>
</gene>
<accession>A0A365H7I4</accession>
<feature type="compositionally biased region" description="Low complexity" evidence="1">
    <location>
        <begin position="151"/>
        <end position="168"/>
    </location>
</feature>
<evidence type="ECO:0000256" key="1">
    <source>
        <dbReference type="SAM" id="MobiDB-lite"/>
    </source>
</evidence>
<reference evidence="3 4" key="1">
    <citation type="submission" date="2018-06" db="EMBL/GenBank/DDBJ databases">
        <title>Actinomadura craniellae sp. nov. isolated from marine sponge Craniella sp.</title>
        <authorList>
            <person name="Li L."/>
            <person name="Xu Q.H."/>
            <person name="Lin H.W."/>
            <person name="Lu Y.H."/>
        </authorList>
    </citation>
    <scope>NUCLEOTIDE SEQUENCE [LARGE SCALE GENOMIC DNA]</scope>
    <source>
        <strain evidence="3 4">LHW63021</strain>
    </source>
</reference>
<evidence type="ECO:0000256" key="2">
    <source>
        <dbReference type="SAM" id="Phobius"/>
    </source>
</evidence>